<comment type="similarity">
    <text evidence="8">Belongs to the glutamate 5-kinase family.</text>
</comment>
<evidence type="ECO:0000256" key="2">
    <source>
        <dbReference type="ARBA" id="ARBA00022605"/>
    </source>
</evidence>
<dbReference type="EC" id="2.7.2.11" evidence="8"/>
<feature type="binding site" evidence="8">
    <location>
        <position position="57"/>
    </location>
    <ligand>
        <name>ATP</name>
        <dbReference type="ChEBI" id="CHEBI:30616"/>
    </ligand>
</feature>
<feature type="binding site" evidence="8">
    <location>
        <position position="97"/>
    </location>
    <ligand>
        <name>substrate</name>
    </ligand>
</feature>
<dbReference type="PATRIC" id="fig|742738.3.peg.2068"/>
<evidence type="ECO:0000256" key="1">
    <source>
        <dbReference type="ARBA" id="ARBA00022490"/>
    </source>
</evidence>
<comment type="subcellular location">
    <subcellularLocation>
        <location evidence="8">Cytoplasm</location>
    </subcellularLocation>
</comment>
<keyword evidence="6 8" id="KW-0418">Kinase</keyword>
<dbReference type="NCBIfam" id="TIGR01027">
    <property type="entry name" value="proB"/>
    <property type="match status" value="1"/>
</dbReference>
<evidence type="ECO:0000256" key="4">
    <source>
        <dbReference type="ARBA" id="ARBA00022679"/>
    </source>
</evidence>
<comment type="caution">
    <text evidence="10">The sequence shown here is derived from an EMBL/GenBank/DDBJ whole genome shotgun (WGS) entry which is preliminary data.</text>
</comment>
<keyword evidence="5 8" id="KW-0547">Nucleotide-binding</keyword>
<dbReference type="EMBL" id="ADLO01000058">
    <property type="protein sequence ID" value="KGF55422.1"/>
    <property type="molecule type" value="Genomic_DNA"/>
</dbReference>
<dbReference type="GO" id="GO:0055129">
    <property type="term" value="P:L-proline biosynthetic process"/>
    <property type="evidence" value="ECO:0007669"/>
    <property type="project" value="UniProtKB-UniRule"/>
</dbReference>
<evidence type="ECO:0000256" key="6">
    <source>
        <dbReference type="ARBA" id="ARBA00022777"/>
    </source>
</evidence>
<evidence type="ECO:0000313" key="10">
    <source>
        <dbReference type="EMBL" id="KGF55422.1"/>
    </source>
</evidence>
<keyword evidence="11" id="KW-1185">Reference proteome</keyword>
<dbReference type="InterPro" id="IPR001057">
    <property type="entry name" value="Glu/AcGlu_kinase"/>
</dbReference>
<dbReference type="InterPro" id="IPR005715">
    <property type="entry name" value="Glu_5kinase/COase_Synthase"/>
</dbReference>
<feature type="binding site" evidence="8">
    <location>
        <begin position="264"/>
        <end position="270"/>
    </location>
    <ligand>
        <name>ATP</name>
        <dbReference type="ChEBI" id="CHEBI:30616"/>
    </ligand>
</feature>
<evidence type="ECO:0000256" key="8">
    <source>
        <dbReference type="HAMAP-Rule" id="MF_00456"/>
    </source>
</evidence>
<comment type="pathway">
    <text evidence="8">Amino-acid biosynthesis; L-proline biosynthesis; L-glutamate 5-semialdehyde from L-glutamate: step 1/2.</text>
</comment>
<gene>
    <name evidence="8" type="primary">proB</name>
    <name evidence="10" type="ORF">HMPREF9460_02015</name>
</gene>
<dbReference type="eggNOG" id="COG0263">
    <property type="taxonomic scope" value="Bacteria"/>
</dbReference>
<dbReference type="InterPro" id="IPR011529">
    <property type="entry name" value="Glu_5kinase"/>
</dbReference>
<dbReference type="PANTHER" id="PTHR43654:SF1">
    <property type="entry name" value="ISOPENTENYL PHOSPHATE KINASE"/>
    <property type="match status" value="1"/>
</dbReference>
<dbReference type="InterPro" id="IPR036393">
    <property type="entry name" value="AceGlu_kinase-like_sf"/>
</dbReference>
<dbReference type="PROSITE" id="PS00902">
    <property type="entry name" value="GLUTAMATE_5_KINASE"/>
    <property type="match status" value="1"/>
</dbReference>
<dbReference type="InterPro" id="IPR019797">
    <property type="entry name" value="Glutamate_5-kinase_CS"/>
</dbReference>
<evidence type="ECO:0000256" key="3">
    <source>
        <dbReference type="ARBA" id="ARBA00022650"/>
    </source>
</evidence>
<comment type="function">
    <text evidence="8">Catalyzes the transfer of a phosphate group to glutamate to form L-glutamate 5-phosphate.</text>
</comment>
<feature type="binding site" evidence="8">
    <location>
        <position position="202"/>
    </location>
    <ligand>
        <name>substrate</name>
    </ligand>
</feature>
<protein>
    <recommendedName>
        <fullName evidence="8">Glutamate 5-kinase</fullName>
        <ecNumber evidence="8">2.7.2.11</ecNumber>
    </recommendedName>
    <alternativeName>
        <fullName evidence="8">Gamma-glutamyl kinase</fullName>
        <shortName evidence="8">GK</shortName>
    </alternativeName>
</protein>
<comment type="catalytic activity">
    <reaction evidence="8">
        <text>L-glutamate + ATP = L-glutamyl 5-phosphate + ADP</text>
        <dbReference type="Rhea" id="RHEA:14877"/>
        <dbReference type="ChEBI" id="CHEBI:29985"/>
        <dbReference type="ChEBI" id="CHEBI:30616"/>
        <dbReference type="ChEBI" id="CHEBI:58274"/>
        <dbReference type="ChEBI" id="CHEBI:456216"/>
        <dbReference type="EC" id="2.7.2.11"/>
    </reaction>
</comment>
<dbReference type="GO" id="GO:0004349">
    <property type="term" value="F:glutamate 5-kinase activity"/>
    <property type="evidence" value="ECO:0007669"/>
    <property type="project" value="UniProtKB-UniRule"/>
</dbReference>
<keyword evidence="1 8" id="KW-0963">Cytoplasm</keyword>
<dbReference type="HOGENOM" id="CLU_025400_0_2_9"/>
<dbReference type="PRINTS" id="PR00474">
    <property type="entry name" value="GLU5KINASE"/>
</dbReference>
<dbReference type="CDD" id="cd04242">
    <property type="entry name" value="AAK_G5K_ProB"/>
    <property type="match status" value="1"/>
</dbReference>
<dbReference type="UniPathway" id="UPA00098">
    <property type="reaction ID" value="UER00359"/>
</dbReference>
<dbReference type="PANTHER" id="PTHR43654">
    <property type="entry name" value="GLUTAMATE 5-KINASE"/>
    <property type="match status" value="1"/>
</dbReference>
<keyword evidence="7 8" id="KW-0067">ATP-binding</keyword>
<proteinExistence type="inferred from homology"/>
<evidence type="ECO:0000313" key="11">
    <source>
        <dbReference type="Proteomes" id="UP000029585"/>
    </source>
</evidence>
<evidence type="ECO:0000259" key="9">
    <source>
        <dbReference type="Pfam" id="PF00696"/>
    </source>
</evidence>
<organism evidence="10 11">
    <name type="scientific">Flavonifractor plautii 1_3_50AFAA</name>
    <dbReference type="NCBI Taxonomy" id="742738"/>
    <lineage>
        <taxon>Bacteria</taxon>
        <taxon>Bacillati</taxon>
        <taxon>Bacillota</taxon>
        <taxon>Clostridia</taxon>
        <taxon>Eubacteriales</taxon>
        <taxon>Oscillospiraceae</taxon>
        <taxon>Flavonifractor</taxon>
    </lineage>
</organism>
<sequence length="316" mass="34428">MCKYALKHSVFFLEAAPSFSFYCPFRAPVKCAMMKGEWKRSVKHVKQPRNPRRLVVKVGTSTLTRETGSLNLQNMEHLARVLADLEGMGYQPVLVSSGAIGIGTKKLRLGERPTELRMKQAAAAVGQCRMMHIYDKLFAEYNRTVAQILLTGEDVESPVRSEHLHNTFEALLELGVIPVVNENDSVSSAEIETGQCKVLGDNDTLSAIVARLCGAGLLVLFSDIDGLYDADPRTHPDARLIHQVEAITPELRAMAGGAGTWRGTGGMATKLNAAQLCLEAGVDMVIANGARMEALYDIVEGKNVGTRFSARRGALQ</sequence>
<name>A0A096CKT9_FLAPL</name>
<feature type="domain" description="Aspartate/glutamate/uridylate kinase" evidence="9">
    <location>
        <begin position="53"/>
        <end position="288"/>
    </location>
</feature>
<dbReference type="AlphaFoldDB" id="A0A096CKT9"/>
<feature type="binding site" evidence="8">
    <location>
        <position position="184"/>
    </location>
    <ligand>
        <name>substrate</name>
    </ligand>
</feature>
<dbReference type="GO" id="GO:0005524">
    <property type="term" value="F:ATP binding"/>
    <property type="evidence" value="ECO:0007669"/>
    <property type="project" value="UniProtKB-KW"/>
</dbReference>
<evidence type="ECO:0000256" key="5">
    <source>
        <dbReference type="ARBA" id="ARBA00022741"/>
    </source>
</evidence>
<dbReference type="InterPro" id="IPR001048">
    <property type="entry name" value="Asp/Glu/Uridylate_kinase"/>
</dbReference>
<dbReference type="Pfam" id="PF00696">
    <property type="entry name" value="AA_kinase"/>
    <property type="match status" value="1"/>
</dbReference>
<dbReference type="HAMAP" id="MF_00456">
    <property type="entry name" value="ProB"/>
    <property type="match status" value="1"/>
</dbReference>
<dbReference type="GO" id="GO:0005829">
    <property type="term" value="C:cytosol"/>
    <property type="evidence" value="ECO:0007669"/>
    <property type="project" value="TreeGrafter"/>
</dbReference>
<dbReference type="SUPFAM" id="SSF53633">
    <property type="entry name" value="Carbamate kinase-like"/>
    <property type="match status" value="1"/>
</dbReference>
<dbReference type="Proteomes" id="UP000029585">
    <property type="component" value="Unassembled WGS sequence"/>
</dbReference>
<accession>A0A096CKT9</accession>
<dbReference type="InterPro" id="IPR041739">
    <property type="entry name" value="G5K_ProB"/>
</dbReference>
<keyword evidence="3 8" id="KW-0641">Proline biosynthesis</keyword>
<reference evidence="10 11" key="1">
    <citation type="submission" date="2011-08" db="EMBL/GenBank/DDBJ databases">
        <title>The Genome Sequence of Clostridium orbiscindens 1_3_50AFAA.</title>
        <authorList>
            <consortium name="The Broad Institute Genome Sequencing Platform"/>
            <person name="Earl A."/>
            <person name="Ward D."/>
            <person name="Feldgarden M."/>
            <person name="Gevers D."/>
            <person name="Daigneault M."/>
            <person name="Strauss J."/>
            <person name="Allen-Vercoe E."/>
            <person name="Young S.K."/>
            <person name="Zeng Q."/>
            <person name="Gargeya S."/>
            <person name="Fitzgerald M."/>
            <person name="Haas B."/>
            <person name="Abouelleil A."/>
            <person name="Alvarado L."/>
            <person name="Arachchi H.M."/>
            <person name="Berlin A."/>
            <person name="Brown A."/>
            <person name="Chapman S.B."/>
            <person name="Chen Z."/>
            <person name="Dunbar C."/>
            <person name="Freedman E."/>
            <person name="Gearin G."/>
            <person name="Gellesch M."/>
            <person name="Goldberg J."/>
            <person name="Griggs A."/>
            <person name="Gujja S."/>
            <person name="Heiman D."/>
            <person name="Howarth C."/>
            <person name="Larson L."/>
            <person name="Lui A."/>
            <person name="MacDonald P.J.P."/>
            <person name="Montmayeur A."/>
            <person name="Murphy C."/>
            <person name="Neiman D."/>
            <person name="Pearson M."/>
            <person name="Priest M."/>
            <person name="Roberts A."/>
            <person name="Saif S."/>
            <person name="Shea T."/>
            <person name="Shenoy N."/>
            <person name="Sisk P."/>
            <person name="Stolte C."/>
            <person name="Sykes S."/>
            <person name="Wortman J."/>
            <person name="Nusbaum C."/>
            <person name="Birren B."/>
        </authorList>
    </citation>
    <scope>NUCLEOTIDE SEQUENCE [LARGE SCALE GENOMIC DNA]</scope>
    <source>
        <strain evidence="10 11">1_3_50AFAA</strain>
    </source>
</reference>
<keyword evidence="2 8" id="KW-0028">Amino-acid biosynthesis</keyword>
<evidence type="ECO:0000256" key="7">
    <source>
        <dbReference type="ARBA" id="ARBA00022840"/>
    </source>
</evidence>
<dbReference type="FunFam" id="3.40.1160.10:FF:000018">
    <property type="entry name" value="Glutamate 5-kinase"/>
    <property type="match status" value="1"/>
</dbReference>
<keyword evidence="4 8" id="KW-0808">Transferase</keyword>
<feature type="binding site" evidence="8">
    <location>
        <begin position="222"/>
        <end position="223"/>
    </location>
    <ligand>
        <name>ATP</name>
        <dbReference type="ChEBI" id="CHEBI:30616"/>
    </ligand>
</feature>
<dbReference type="PIRSF" id="PIRSF000729">
    <property type="entry name" value="GK"/>
    <property type="match status" value="1"/>
</dbReference>
<dbReference type="Gene3D" id="3.40.1160.10">
    <property type="entry name" value="Acetylglutamate kinase-like"/>
    <property type="match status" value="1"/>
</dbReference>